<sequence length="60" mass="7138">PPSKDRHSRKNGQCYLGLVISTEVRYKFLEFNPFLTRKEHQLMFAIEALAWVEKELQIKC</sequence>
<accession>A0A381XZG3</accession>
<feature type="non-terminal residue" evidence="1">
    <location>
        <position position="1"/>
    </location>
</feature>
<protein>
    <submittedName>
        <fullName evidence="1">Uncharacterized protein</fullName>
    </submittedName>
</protein>
<evidence type="ECO:0000313" key="1">
    <source>
        <dbReference type="EMBL" id="SVA69832.1"/>
    </source>
</evidence>
<dbReference type="EMBL" id="UINC01016846">
    <property type="protein sequence ID" value="SVA69832.1"/>
    <property type="molecule type" value="Genomic_DNA"/>
</dbReference>
<reference evidence="1" key="1">
    <citation type="submission" date="2018-05" db="EMBL/GenBank/DDBJ databases">
        <authorList>
            <person name="Lanie J.A."/>
            <person name="Ng W.-L."/>
            <person name="Kazmierczak K.M."/>
            <person name="Andrzejewski T.M."/>
            <person name="Davidsen T.M."/>
            <person name="Wayne K.J."/>
            <person name="Tettelin H."/>
            <person name="Glass J.I."/>
            <person name="Rusch D."/>
            <person name="Podicherti R."/>
            <person name="Tsui H.-C.T."/>
            <person name="Winkler M.E."/>
        </authorList>
    </citation>
    <scope>NUCLEOTIDE SEQUENCE</scope>
</reference>
<organism evidence="1">
    <name type="scientific">marine metagenome</name>
    <dbReference type="NCBI Taxonomy" id="408172"/>
    <lineage>
        <taxon>unclassified sequences</taxon>
        <taxon>metagenomes</taxon>
        <taxon>ecological metagenomes</taxon>
    </lineage>
</organism>
<proteinExistence type="predicted"/>
<gene>
    <name evidence="1" type="ORF">METZ01_LOCUS122686</name>
</gene>
<name>A0A381XZG3_9ZZZZ</name>
<dbReference type="AlphaFoldDB" id="A0A381XZG3"/>